<organism evidence="1 2">
    <name type="scientific">Paspalum notatum var. saurae</name>
    <dbReference type="NCBI Taxonomy" id="547442"/>
    <lineage>
        <taxon>Eukaryota</taxon>
        <taxon>Viridiplantae</taxon>
        <taxon>Streptophyta</taxon>
        <taxon>Embryophyta</taxon>
        <taxon>Tracheophyta</taxon>
        <taxon>Spermatophyta</taxon>
        <taxon>Magnoliopsida</taxon>
        <taxon>Liliopsida</taxon>
        <taxon>Poales</taxon>
        <taxon>Poaceae</taxon>
        <taxon>PACMAD clade</taxon>
        <taxon>Panicoideae</taxon>
        <taxon>Andropogonodae</taxon>
        <taxon>Paspaleae</taxon>
        <taxon>Paspalinae</taxon>
        <taxon>Paspalum</taxon>
    </lineage>
</organism>
<protein>
    <submittedName>
        <fullName evidence="1">Uncharacterized protein</fullName>
    </submittedName>
</protein>
<keyword evidence="2" id="KW-1185">Reference proteome</keyword>
<proteinExistence type="predicted"/>
<dbReference type="EMBL" id="CP144745">
    <property type="protein sequence ID" value="WVZ50211.1"/>
    <property type="molecule type" value="Genomic_DNA"/>
</dbReference>
<dbReference type="AlphaFoldDB" id="A0AAQ3PNP6"/>
<sequence length="239" mass="23608">MVSKYDGSNDDPAHLMEAICMIMNQSAEEVAAGSCLPALEGHGGHGIWLPVRASQMVCVTGRTSQAAAACVATSGVDGCAEDAHVLGTAVAACSSVGRGWTPGAPVDSEPVGDAVTWPGPVVGVLERWSSPSLRAVALGVGGRVARRPGSLAERRTKGRMGVGVLGAGPPASGQPVAADEGSLRWAIGQTVEADEGAAASASAALAAGQPVASVGNLAGVQELGAGTSGIRDFGCSADR</sequence>
<evidence type="ECO:0000313" key="2">
    <source>
        <dbReference type="Proteomes" id="UP001341281"/>
    </source>
</evidence>
<accession>A0AAQ3PNP6</accession>
<dbReference type="Proteomes" id="UP001341281">
    <property type="component" value="Chromosome 01"/>
</dbReference>
<evidence type="ECO:0000313" key="1">
    <source>
        <dbReference type="EMBL" id="WVZ50211.1"/>
    </source>
</evidence>
<reference evidence="1 2" key="1">
    <citation type="submission" date="2024-02" db="EMBL/GenBank/DDBJ databases">
        <title>High-quality chromosome-scale genome assembly of Pensacola bahiagrass (Paspalum notatum Flugge var. saurae).</title>
        <authorList>
            <person name="Vega J.M."/>
            <person name="Podio M."/>
            <person name="Orjuela J."/>
            <person name="Siena L.A."/>
            <person name="Pessino S.C."/>
            <person name="Combes M.C."/>
            <person name="Mariac C."/>
            <person name="Albertini E."/>
            <person name="Pupilli F."/>
            <person name="Ortiz J.P.A."/>
            <person name="Leblanc O."/>
        </authorList>
    </citation>
    <scope>NUCLEOTIDE SEQUENCE [LARGE SCALE GENOMIC DNA]</scope>
    <source>
        <strain evidence="1">R1</strain>
        <tissue evidence="1">Leaf</tissue>
    </source>
</reference>
<gene>
    <name evidence="1" type="ORF">U9M48_001486</name>
</gene>
<name>A0AAQ3PNP6_PASNO</name>